<feature type="transmembrane region" description="Helical" evidence="11">
    <location>
        <begin position="295"/>
        <end position="313"/>
    </location>
</feature>
<evidence type="ECO:0000256" key="8">
    <source>
        <dbReference type="ARBA" id="ARBA00037904"/>
    </source>
</evidence>
<keyword evidence="3" id="KW-0328">Glycosyltransferase</keyword>
<dbReference type="PANTHER" id="PTHR43646:SF2">
    <property type="entry name" value="GLYCOSYLTRANSFERASE 2-LIKE DOMAIN-CONTAINING PROTEIN"/>
    <property type="match status" value="1"/>
</dbReference>
<evidence type="ECO:0000256" key="5">
    <source>
        <dbReference type="ARBA" id="ARBA00022746"/>
    </source>
</evidence>
<dbReference type="Proteomes" id="UP001166402">
    <property type="component" value="Unassembled WGS sequence"/>
</dbReference>
<feature type="transmembrane region" description="Helical" evidence="11">
    <location>
        <begin position="263"/>
        <end position="283"/>
    </location>
</feature>
<comment type="pathway">
    <text evidence="8">Carotenoid biosynthesis; staphyloxanthin biosynthesis; staphyloxanthin from farnesyl diphosphate: step 4/5.</text>
</comment>
<protein>
    <recommendedName>
        <fullName evidence="10">4,4'-diaponeurosporenoate glycosyltransferase</fullName>
    </recommendedName>
</protein>
<keyword evidence="5" id="KW-0125">Carotenoid biosynthesis</keyword>
<evidence type="ECO:0000259" key="12">
    <source>
        <dbReference type="Pfam" id="PF00535"/>
    </source>
</evidence>
<dbReference type="Pfam" id="PF00535">
    <property type="entry name" value="Glycos_transf_2"/>
    <property type="match status" value="1"/>
</dbReference>
<evidence type="ECO:0000313" key="13">
    <source>
        <dbReference type="EMBL" id="MBP2071794.1"/>
    </source>
</evidence>
<comment type="function">
    <text evidence="7">Catalyzes the glycosylation of 4,4'-diaponeurosporenoate, i.e. the esterification of glucose at the C1'' position with the carboxyl group of 4,4'-diaponeurosporenic acid, to form glycosyl-4,4'-diaponeurosporenoate. This is a step in the biosynthesis of staphyloxanthin, an orange pigment present in most staphylococci strains.</text>
</comment>
<sequence>MIVGVFLLLGIASGFILFKNVRLSLENQPLQRQYKVSVIIPARNEEKNLPYILESLKKQTYMPYEVIVVDDFSSDRTFEIAKSYGIKVIRNTEMPDGWTGKTWALWNGYKNSTGDVLAFIDADVRLSPRALEALVKAREKANGAISVVPYHRPEKFYEKLSLIPCILGIFAFTSPFEKYNPQKGMYGSCIVVSREDYEKVNGHYSIKREVLDDLSLGRKFTMNGVNVQNYIGYDFVSFRMYPYGIKSEIQGFGKSAILSTSRLYSITIVLIAVWFIGLLSVELITPFLIIYNSPLSTLFMIFYIIYTLQIIYINKWTGYYGVIVSLFHVLSSLLFIYIMLYSLYQVFFLGYVTWKGRKIKV</sequence>
<evidence type="ECO:0000256" key="7">
    <source>
        <dbReference type="ARBA" id="ARBA00037281"/>
    </source>
</evidence>
<comment type="similarity">
    <text evidence="9">Belongs to the glycosyltransferase 2 family. CrtQ subfamily.</text>
</comment>
<evidence type="ECO:0000256" key="4">
    <source>
        <dbReference type="ARBA" id="ARBA00022679"/>
    </source>
</evidence>
<feature type="domain" description="Glycosyltransferase 2-like" evidence="12">
    <location>
        <begin position="37"/>
        <end position="199"/>
    </location>
</feature>
<evidence type="ECO:0000256" key="11">
    <source>
        <dbReference type="SAM" id="Phobius"/>
    </source>
</evidence>
<name>A0ABS4NF31_9THEO</name>
<organism evidence="13 14">
    <name type="scientific">Thermoanaerobacterium butyriciformans</name>
    <dbReference type="NCBI Taxonomy" id="1702242"/>
    <lineage>
        <taxon>Bacteria</taxon>
        <taxon>Bacillati</taxon>
        <taxon>Bacillota</taxon>
        <taxon>Clostridia</taxon>
        <taxon>Thermoanaerobacterales</taxon>
        <taxon>Thermoanaerobacteraceae</taxon>
        <taxon>Thermoanaerobacterium</taxon>
    </lineage>
</organism>
<evidence type="ECO:0000256" key="9">
    <source>
        <dbReference type="ARBA" id="ARBA00038120"/>
    </source>
</evidence>
<keyword evidence="11" id="KW-0812">Transmembrane</keyword>
<keyword evidence="14" id="KW-1185">Reference proteome</keyword>
<accession>A0ABS4NF31</accession>
<keyword evidence="6 11" id="KW-0472">Membrane</keyword>
<evidence type="ECO:0000256" key="6">
    <source>
        <dbReference type="ARBA" id="ARBA00023136"/>
    </source>
</evidence>
<comment type="subcellular location">
    <subcellularLocation>
        <location evidence="1">Cell membrane</location>
    </subcellularLocation>
</comment>
<evidence type="ECO:0000256" key="3">
    <source>
        <dbReference type="ARBA" id="ARBA00022676"/>
    </source>
</evidence>
<feature type="transmembrane region" description="Helical" evidence="11">
    <location>
        <begin position="319"/>
        <end position="352"/>
    </location>
</feature>
<dbReference type="InterPro" id="IPR029044">
    <property type="entry name" value="Nucleotide-diphossugar_trans"/>
</dbReference>
<evidence type="ECO:0000256" key="2">
    <source>
        <dbReference type="ARBA" id="ARBA00022475"/>
    </source>
</evidence>
<gene>
    <name evidence="13" type="ORF">J2Z80_001314</name>
</gene>
<evidence type="ECO:0000256" key="10">
    <source>
        <dbReference type="ARBA" id="ARBA00040345"/>
    </source>
</evidence>
<keyword evidence="4" id="KW-0808">Transferase</keyword>
<dbReference type="PANTHER" id="PTHR43646">
    <property type="entry name" value="GLYCOSYLTRANSFERASE"/>
    <property type="match status" value="1"/>
</dbReference>
<dbReference type="SUPFAM" id="SSF53448">
    <property type="entry name" value="Nucleotide-diphospho-sugar transferases"/>
    <property type="match status" value="1"/>
</dbReference>
<evidence type="ECO:0000256" key="1">
    <source>
        <dbReference type="ARBA" id="ARBA00004236"/>
    </source>
</evidence>
<dbReference type="CDD" id="cd00761">
    <property type="entry name" value="Glyco_tranf_GTA_type"/>
    <property type="match status" value="1"/>
</dbReference>
<keyword evidence="11" id="KW-1133">Transmembrane helix</keyword>
<dbReference type="RefSeq" id="WP_209453662.1">
    <property type="nucleotide sequence ID" value="NZ_JAGGLT010000012.1"/>
</dbReference>
<reference evidence="13" key="1">
    <citation type="submission" date="2021-03" db="EMBL/GenBank/DDBJ databases">
        <title>Genomic Encyclopedia of Type Strains, Phase IV (KMG-IV): sequencing the most valuable type-strain genomes for metagenomic binning, comparative biology and taxonomic classification.</title>
        <authorList>
            <person name="Goeker M."/>
        </authorList>
    </citation>
    <scope>NUCLEOTIDE SEQUENCE</scope>
    <source>
        <strain evidence="13">DSM 101588</strain>
    </source>
</reference>
<evidence type="ECO:0000313" key="14">
    <source>
        <dbReference type="Proteomes" id="UP001166402"/>
    </source>
</evidence>
<proteinExistence type="inferred from homology"/>
<dbReference type="InterPro" id="IPR001173">
    <property type="entry name" value="Glyco_trans_2-like"/>
</dbReference>
<keyword evidence="2" id="KW-1003">Cell membrane</keyword>
<dbReference type="EMBL" id="JAGGLT010000012">
    <property type="protein sequence ID" value="MBP2071794.1"/>
    <property type="molecule type" value="Genomic_DNA"/>
</dbReference>
<dbReference type="Gene3D" id="3.90.550.10">
    <property type="entry name" value="Spore Coat Polysaccharide Biosynthesis Protein SpsA, Chain A"/>
    <property type="match status" value="1"/>
</dbReference>
<comment type="caution">
    <text evidence="13">The sequence shown here is derived from an EMBL/GenBank/DDBJ whole genome shotgun (WGS) entry which is preliminary data.</text>
</comment>